<name>A0AAN9GPK4_9CAEN</name>
<reference evidence="2 3" key="1">
    <citation type="submission" date="2024-02" db="EMBL/GenBank/DDBJ databases">
        <title>Chromosome-scale genome assembly of the rough periwinkle Littorina saxatilis.</title>
        <authorList>
            <person name="De Jode A."/>
            <person name="Faria R."/>
            <person name="Formenti G."/>
            <person name="Sims Y."/>
            <person name="Smith T.P."/>
            <person name="Tracey A."/>
            <person name="Wood J.M.D."/>
            <person name="Zagrodzka Z.B."/>
            <person name="Johannesson K."/>
            <person name="Butlin R.K."/>
            <person name="Leder E.H."/>
        </authorList>
    </citation>
    <scope>NUCLEOTIDE SEQUENCE [LARGE SCALE GENOMIC DNA]</scope>
    <source>
        <strain evidence="2">Snail1</strain>
        <tissue evidence="2">Muscle</tissue>
    </source>
</reference>
<proteinExistence type="predicted"/>
<dbReference type="Proteomes" id="UP001374579">
    <property type="component" value="Unassembled WGS sequence"/>
</dbReference>
<dbReference type="InterPro" id="IPR007842">
    <property type="entry name" value="HEPN_dom"/>
</dbReference>
<dbReference type="EMBL" id="JBAMIC010000001">
    <property type="protein sequence ID" value="KAK7116059.1"/>
    <property type="molecule type" value="Genomic_DNA"/>
</dbReference>
<dbReference type="SUPFAM" id="SSF81593">
    <property type="entry name" value="Nucleotidyltransferase substrate binding subunit/domain"/>
    <property type="match status" value="1"/>
</dbReference>
<gene>
    <name evidence="2" type="ORF">V1264_001812</name>
</gene>
<feature type="domain" description="HEPN" evidence="1">
    <location>
        <begin position="1"/>
        <end position="91"/>
    </location>
</feature>
<dbReference type="PROSITE" id="PS50910">
    <property type="entry name" value="HEPN"/>
    <property type="match status" value="1"/>
</dbReference>
<sequence>MKFSFQAAEKALKAVLYYRDANSSSLTDHDLKSIAHEVRDDILKRLAEKLEGRVGNHMRMRYPDALMFPTIPADAYTSDDVRFAFDVASRVFDQVKSLIPQG</sequence>
<accession>A0AAN9GPK4</accession>
<protein>
    <recommendedName>
        <fullName evidence="1">HEPN domain-containing protein</fullName>
    </recommendedName>
</protein>
<dbReference type="AlphaFoldDB" id="A0AAN9GPK4"/>
<evidence type="ECO:0000313" key="2">
    <source>
        <dbReference type="EMBL" id="KAK7116059.1"/>
    </source>
</evidence>
<evidence type="ECO:0000259" key="1">
    <source>
        <dbReference type="PROSITE" id="PS50910"/>
    </source>
</evidence>
<dbReference type="Gene3D" id="1.20.120.330">
    <property type="entry name" value="Nucleotidyltransferases domain 2"/>
    <property type="match status" value="1"/>
</dbReference>
<evidence type="ECO:0000313" key="3">
    <source>
        <dbReference type="Proteomes" id="UP001374579"/>
    </source>
</evidence>
<comment type="caution">
    <text evidence="2">The sequence shown here is derived from an EMBL/GenBank/DDBJ whole genome shotgun (WGS) entry which is preliminary data.</text>
</comment>
<organism evidence="2 3">
    <name type="scientific">Littorina saxatilis</name>
    <dbReference type="NCBI Taxonomy" id="31220"/>
    <lineage>
        <taxon>Eukaryota</taxon>
        <taxon>Metazoa</taxon>
        <taxon>Spiralia</taxon>
        <taxon>Lophotrochozoa</taxon>
        <taxon>Mollusca</taxon>
        <taxon>Gastropoda</taxon>
        <taxon>Caenogastropoda</taxon>
        <taxon>Littorinimorpha</taxon>
        <taxon>Littorinoidea</taxon>
        <taxon>Littorinidae</taxon>
        <taxon>Littorina</taxon>
    </lineage>
</organism>
<dbReference type="Pfam" id="PF05168">
    <property type="entry name" value="HEPN"/>
    <property type="match status" value="1"/>
</dbReference>
<keyword evidence="3" id="KW-1185">Reference proteome</keyword>